<dbReference type="Gene3D" id="1.10.357.10">
    <property type="entry name" value="Tetracycline Repressor, domain 2"/>
    <property type="match status" value="1"/>
</dbReference>
<dbReference type="EMBL" id="CP129013">
    <property type="protein sequence ID" value="WLR41381.1"/>
    <property type="molecule type" value="Genomic_DNA"/>
</dbReference>
<accession>A0ABY9JPS1</accession>
<dbReference type="InterPro" id="IPR009057">
    <property type="entry name" value="Homeodomain-like_sf"/>
</dbReference>
<dbReference type="SUPFAM" id="SSF46689">
    <property type="entry name" value="Homeodomain-like"/>
    <property type="match status" value="1"/>
</dbReference>
<proteinExistence type="predicted"/>
<dbReference type="Gene3D" id="1.10.10.60">
    <property type="entry name" value="Homeodomain-like"/>
    <property type="match status" value="1"/>
</dbReference>
<name>A0ABY9JPS1_9BACI</name>
<evidence type="ECO:0000259" key="3">
    <source>
        <dbReference type="PROSITE" id="PS50977"/>
    </source>
</evidence>
<gene>
    <name evidence="4" type="ORF">LC087_10710</name>
</gene>
<dbReference type="PANTHER" id="PTHR30328:SF54">
    <property type="entry name" value="HTH-TYPE TRANSCRIPTIONAL REPRESSOR SCO4008"/>
    <property type="match status" value="1"/>
</dbReference>
<dbReference type="RefSeq" id="WP_226541157.1">
    <property type="nucleotide sequence ID" value="NZ_CP129013.1"/>
</dbReference>
<dbReference type="Pfam" id="PF00440">
    <property type="entry name" value="TetR_N"/>
    <property type="match status" value="1"/>
</dbReference>
<feature type="domain" description="HTH tetR-type" evidence="3">
    <location>
        <begin position="10"/>
        <end position="70"/>
    </location>
</feature>
<dbReference type="PROSITE" id="PS50977">
    <property type="entry name" value="HTH_TETR_2"/>
    <property type="match status" value="1"/>
</dbReference>
<dbReference type="Proteomes" id="UP001197974">
    <property type="component" value="Chromosome"/>
</dbReference>
<dbReference type="InterPro" id="IPR023772">
    <property type="entry name" value="DNA-bd_HTH_TetR-type_CS"/>
</dbReference>
<keyword evidence="1 2" id="KW-0238">DNA-binding</keyword>
<keyword evidence="5" id="KW-1185">Reference proteome</keyword>
<dbReference type="PRINTS" id="PR00455">
    <property type="entry name" value="HTHTETR"/>
</dbReference>
<feature type="DNA-binding region" description="H-T-H motif" evidence="2">
    <location>
        <begin position="33"/>
        <end position="52"/>
    </location>
</feature>
<dbReference type="PROSITE" id="PS01081">
    <property type="entry name" value="HTH_TETR_1"/>
    <property type="match status" value="1"/>
</dbReference>
<sequence length="208" mass="24966">MISKFLSLDQEKQDRIMNAAIQEFAQKGYDDASTNKIVKEAGISKGLLFHYFKSKKELYLFLYDHLMEILVEKLYEKLDWKETDIFNIYQQIAVLKFDLFKVYPDMVNFLKQVGLETSPEVKKEIKEKEKEALQKRYQELFSNIDFSLFKEEIDPMKTVELIQWMFEGYSFNFQEKIRSQSVEQIDSEKVLQEMDEYIAILRKTFYKS</sequence>
<dbReference type="PANTHER" id="PTHR30328">
    <property type="entry name" value="TRANSCRIPTIONAL REPRESSOR"/>
    <property type="match status" value="1"/>
</dbReference>
<evidence type="ECO:0000256" key="1">
    <source>
        <dbReference type="ARBA" id="ARBA00023125"/>
    </source>
</evidence>
<protein>
    <submittedName>
        <fullName evidence="4">TetR/AcrR family transcriptional regulator</fullName>
    </submittedName>
</protein>
<dbReference type="InterPro" id="IPR001647">
    <property type="entry name" value="HTH_TetR"/>
</dbReference>
<evidence type="ECO:0000256" key="2">
    <source>
        <dbReference type="PROSITE-ProRule" id="PRU00335"/>
    </source>
</evidence>
<reference evidence="4 5" key="1">
    <citation type="submission" date="2023-06" db="EMBL/GenBank/DDBJ databases">
        <title>Five Gram-positive bacteria isolated from mangrove sediments in Shenzhen, Guangdong, China.</title>
        <authorList>
            <person name="Yu S."/>
            <person name="Zheng W."/>
            <person name="Huang Y."/>
        </authorList>
    </citation>
    <scope>NUCLEOTIDE SEQUENCE [LARGE SCALE GENOMIC DNA]</scope>
    <source>
        <strain evidence="4 5">SaN35-3</strain>
    </source>
</reference>
<dbReference type="InterPro" id="IPR050109">
    <property type="entry name" value="HTH-type_TetR-like_transc_reg"/>
</dbReference>
<evidence type="ECO:0000313" key="4">
    <source>
        <dbReference type="EMBL" id="WLR41381.1"/>
    </source>
</evidence>
<organism evidence="4 5">
    <name type="scientific">Bacillus carboniphilus</name>
    <dbReference type="NCBI Taxonomy" id="86663"/>
    <lineage>
        <taxon>Bacteria</taxon>
        <taxon>Bacillati</taxon>
        <taxon>Bacillota</taxon>
        <taxon>Bacilli</taxon>
        <taxon>Bacillales</taxon>
        <taxon>Bacillaceae</taxon>
        <taxon>Bacillus</taxon>
    </lineage>
</organism>
<dbReference type="InterPro" id="IPR036271">
    <property type="entry name" value="Tet_transcr_reg_TetR-rel_C_sf"/>
</dbReference>
<dbReference type="SUPFAM" id="SSF48498">
    <property type="entry name" value="Tetracyclin repressor-like, C-terminal domain"/>
    <property type="match status" value="1"/>
</dbReference>
<evidence type="ECO:0000313" key="5">
    <source>
        <dbReference type="Proteomes" id="UP001197974"/>
    </source>
</evidence>